<dbReference type="InterPro" id="IPR012338">
    <property type="entry name" value="Beta-lactam/transpept-like"/>
</dbReference>
<dbReference type="InterPro" id="IPR001466">
    <property type="entry name" value="Beta-lactam-related"/>
</dbReference>
<accession>A0A1I7NBS4</accession>
<dbReference type="EMBL" id="FPCK01000001">
    <property type="protein sequence ID" value="SFV32127.1"/>
    <property type="molecule type" value="Genomic_DNA"/>
</dbReference>
<dbReference type="AlphaFoldDB" id="A0A1I7NBS4"/>
<evidence type="ECO:0000313" key="3">
    <source>
        <dbReference type="Proteomes" id="UP000199074"/>
    </source>
</evidence>
<dbReference type="PANTHER" id="PTHR43283:SF3">
    <property type="entry name" value="BETA-LACTAMASE FAMILY PROTEIN (AFU_ORTHOLOGUE AFUA_5G07500)"/>
    <property type="match status" value="1"/>
</dbReference>
<dbReference type="Pfam" id="PF00144">
    <property type="entry name" value="Beta-lactamase"/>
    <property type="match status" value="1"/>
</dbReference>
<name>A0A1I7NBS4_9HYPH</name>
<keyword evidence="3" id="KW-1185">Reference proteome</keyword>
<dbReference type="STRING" id="429728.SAMN05216456_1545"/>
<evidence type="ECO:0000259" key="1">
    <source>
        <dbReference type="Pfam" id="PF00144"/>
    </source>
</evidence>
<dbReference type="OrthoDB" id="9808046at2"/>
<sequence>MTSKIDAVMDDAIAKGSIVGGELAVARHGDLVYRRAAGWFDREAGVLMPDNAIYRLASVTKPIVAATALAMVDKGLIKLDDRVSEHIPWFAPRLESGEAAPITIHHLLTHTAGLSYAYPADPEISTGLAASEQSLQENFSRVALHPLDYEPGSAWQYSVAIDVLGAVLTAVHGGSLENAVHTHVTGPLGMTETGFFVADEARLAKPYADGSPPTPMTDPQAVQGDNGVVTFSPSRIFSKSAFQSGGAGMAGTPADILRFLETLRIGGGQALSKASVALGFSNRIGTVPRADAGQRFGYFGAIVEDPAEADSPSAKGTVNWGGVYGHSWLIDPANGLTLISMSNTALEGCTGRYPKDIIRAVYAELT</sequence>
<dbReference type="Gene3D" id="3.40.710.10">
    <property type="entry name" value="DD-peptidase/beta-lactamase superfamily"/>
    <property type="match status" value="1"/>
</dbReference>
<organism evidence="2 3">
    <name type="scientific">Devosia crocina</name>
    <dbReference type="NCBI Taxonomy" id="429728"/>
    <lineage>
        <taxon>Bacteria</taxon>
        <taxon>Pseudomonadati</taxon>
        <taxon>Pseudomonadota</taxon>
        <taxon>Alphaproteobacteria</taxon>
        <taxon>Hyphomicrobiales</taxon>
        <taxon>Devosiaceae</taxon>
        <taxon>Devosia</taxon>
    </lineage>
</organism>
<dbReference type="SUPFAM" id="SSF56601">
    <property type="entry name" value="beta-lactamase/transpeptidase-like"/>
    <property type="match status" value="1"/>
</dbReference>
<proteinExistence type="predicted"/>
<feature type="domain" description="Beta-lactamase-related" evidence="1">
    <location>
        <begin position="5"/>
        <end position="346"/>
    </location>
</feature>
<dbReference type="PANTHER" id="PTHR43283">
    <property type="entry name" value="BETA-LACTAMASE-RELATED"/>
    <property type="match status" value="1"/>
</dbReference>
<dbReference type="Proteomes" id="UP000199074">
    <property type="component" value="Unassembled WGS sequence"/>
</dbReference>
<dbReference type="RefSeq" id="WP_092422987.1">
    <property type="nucleotide sequence ID" value="NZ_FPCK01000001.1"/>
</dbReference>
<protein>
    <submittedName>
        <fullName evidence="2">CubicO group peptidase, beta-lactamase class C family</fullName>
    </submittedName>
</protein>
<evidence type="ECO:0000313" key="2">
    <source>
        <dbReference type="EMBL" id="SFV32127.1"/>
    </source>
</evidence>
<gene>
    <name evidence="2" type="ORF">SAMN05216456_1545</name>
</gene>
<reference evidence="2 3" key="1">
    <citation type="submission" date="2016-10" db="EMBL/GenBank/DDBJ databases">
        <authorList>
            <person name="de Groot N.N."/>
        </authorList>
    </citation>
    <scope>NUCLEOTIDE SEQUENCE [LARGE SCALE GENOMIC DNA]</scope>
    <source>
        <strain evidence="2 3">IPL20</strain>
    </source>
</reference>
<dbReference type="InterPro" id="IPR050789">
    <property type="entry name" value="Diverse_Enzym_Activities"/>
</dbReference>